<name>A0A1S8N5L1_CLOSA</name>
<gene>
    <name evidence="1" type="ORF">CLOSAC_21320</name>
</gene>
<dbReference type="Proteomes" id="UP000191154">
    <property type="component" value="Unassembled WGS sequence"/>
</dbReference>
<evidence type="ECO:0000313" key="1">
    <source>
        <dbReference type="EMBL" id="OOM11705.1"/>
    </source>
</evidence>
<dbReference type="RefSeq" id="WP_077865408.1">
    <property type="nucleotide sequence ID" value="NZ_LZYZ01000004.1"/>
</dbReference>
<organism evidence="1 2">
    <name type="scientific">Clostridium saccharobutylicum</name>
    <dbReference type="NCBI Taxonomy" id="169679"/>
    <lineage>
        <taxon>Bacteria</taxon>
        <taxon>Bacillati</taxon>
        <taxon>Bacillota</taxon>
        <taxon>Clostridia</taxon>
        <taxon>Eubacteriales</taxon>
        <taxon>Clostridiaceae</taxon>
        <taxon>Clostridium</taxon>
    </lineage>
</organism>
<reference evidence="1 2" key="1">
    <citation type="submission" date="2016-05" db="EMBL/GenBank/DDBJ databases">
        <title>Microbial solvent formation.</title>
        <authorList>
            <person name="Poehlein A."/>
            <person name="Montoya Solano J.D."/>
            <person name="Flitsch S."/>
            <person name="Krabben P."/>
            <person name="Duerre P."/>
            <person name="Daniel R."/>
        </authorList>
    </citation>
    <scope>NUCLEOTIDE SEQUENCE [LARGE SCALE GENOMIC DNA]</scope>
    <source>
        <strain evidence="1 2">L1-8</strain>
    </source>
</reference>
<dbReference type="AlphaFoldDB" id="A0A1S8N5L1"/>
<protein>
    <recommendedName>
        <fullName evidence="3">Tetratricopeptide repeat protein</fullName>
    </recommendedName>
</protein>
<comment type="caution">
    <text evidence="1">The sequence shown here is derived from an EMBL/GenBank/DDBJ whole genome shotgun (WGS) entry which is preliminary data.</text>
</comment>
<proteinExistence type="predicted"/>
<accession>A0A1S8N5L1</accession>
<evidence type="ECO:0000313" key="2">
    <source>
        <dbReference type="Proteomes" id="UP000191154"/>
    </source>
</evidence>
<evidence type="ECO:0008006" key="3">
    <source>
        <dbReference type="Google" id="ProtNLM"/>
    </source>
</evidence>
<dbReference type="EMBL" id="LZYZ01000004">
    <property type="protein sequence ID" value="OOM11705.1"/>
    <property type="molecule type" value="Genomic_DNA"/>
</dbReference>
<sequence length="135" mass="16021">MKKEFEKKFFGREMEYMDLFEEGDIDGALKMIQETWDIFSEPKIDQDLFYILIEDLIKICTKSGRYELGNQYISLLFVSGMKRADYGEKELVAGILAYEQGKLEIAKEMFYIANYKSDGELFRNKENKKYKELIK</sequence>